<dbReference type="InterPro" id="IPR006680">
    <property type="entry name" value="Amidohydro-rel"/>
</dbReference>
<keyword evidence="1" id="KW-0732">Signal</keyword>
<feature type="signal peptide" evidence="1">
    <location>
        <begin position="1"/>
        <end position="19"/>
    </location>
</feature>
<dbReference type="EMBL" id="SACM01000003">
    <property type="protein sequence ID" value="RVT84943.1"/>
    <property type="molecule type" value="Genomic_DNA"/>
</dbReference>
<dbReference type="PANTHER" id="PTHR43135">
    <property type="entry name" value="ALPHA-D-RIBOSE 1-METHYLPHOSPHONATE 5-TRIPHOSPHATE DIPHOSPHATASE"/>
    <property type="match status" value="1"/>
</dbReference>
<dbReference type="SUPFAM" id="SSF51338">
    <property type="entry name" value="Composite domain of metallo-dependent hydrolases"/>
    <property type="match status" value="1"/>
</dbReference>
<evidence type="ECO:0000259" key="2">
    <source>
        <dbReference type="Pfam" id="PF01979"/>
    </source>
</evidence>
<feature type="domain" description="Amidohydrolase-related" evidence="2">
    <location>
        <begin position="321"/>
        <end position="418"/>
    </location>
</feature>
<dbReference type="Proteomes" id="UP000288587">
    <property type="component" value="Unassembled WGS sequence"/>
</dbReference>
<evidence type="ECO:0000313" key="3">
    <source>
        <dbReference type="EMBL" id="RVT84943.1"/>
    </source>
</evidence>
<dbReference type="GO" id="GO:0016810">
    <property type="term" value="F:hydrolase activity, acting on carbon-nitrogen (but not peptide) bonds"/>
    <property type="evidence" value="ECO:0007669"/>
    <property type="project" value="InterPro"/>
</dbReference>
<dbReference type="SUPFAM" id="SSF51556">
    <property type="entry name" value="Metallo-dependent hydrolases"/>
    <property type="match status" value="1"/>
</dbReference>
<comment type="caution">
    <text evidence="3">The sequence shown here is derived from an EMBL/GenBank/DDBJ whole genome shotgun (WGS) entry which is preliminary data.</text>
</comment>
<evidence type="ECO:0000256" key="1">
    <source>
        <dbReference type="SAM" id="SignalP"/>
    </source>
</evidence>
<dbReference type="RefSeq" id="WP_127683346.1">
    <property type="nucleotide sequence ID" value="NZ_SACM01000003.1"/>
</dbReference>
<proteinExistence type="predicted"/>
<dbReference type="Gene3D" id="3.20.20.140">
    <property type="entry name" value="Metal-dependent hydrolases"/>
    <property type="match status" value="1"/>
</dbReference>
<dbReference type="PANTHER" id="PTHR43135:SF3">
    <property type="entry name" value="ALPHA-D-RIBOSE 1-METHYLPHOSPHONATE 5-TRIPHOSPHATE DIPHOSPHATASE"/>
    <property type="match status" value="1"/>
</dbReference>
<reference evidence="3 4" key="1">
    <citation type="submission" date="2019-01" db="EMBL/GenBank/DDBJ databases">
        <authorList>
            <person name="Chen W.-M."/>
        </authorList>
    </citation>
    <scope>NUCLEOTIDE SEQUENCE [LARGE SCALE GENOMIC DNA]</scope>
    <source>
        <strain evidence="3 4">CCP-18</strain>
    </source>
</reference>
<dbReference type="AlphaFoldDB" id="A0A3S2VEH9"/>
<evidence type="ECO:0000313" key="4">
    <source>
        <dbReference type="Proteomes" id="UP000288587"/>
    </source>
</evidence>
<dbReference type="OrthoDB" id="9802793at2"/>
<sequence length="436" mass="45807">MKRRLFLSAAAAAAAGASAQIARPPQPPAAPLLLLGATLHRVSAPPLVRGQLLVVDGRIAAVAAEGEALALPPGTQTLRLDGLQLYPGLVAANTQLGLVEVPTVRGTVDVQERGPLNPNAHTLTSFHADSELVAVTRADGVLTAEVAPVSPPGGLLAGRSAVMQLDGWAWPDMALVPEHALHLHLPPTRAVADEDDDDEGTPAPANAVRGRLRQLDEALAQARAYAAQREADPKAPRDLRLEALAPFAAGRAPVFVHAQELSQLRQALALTERHGLRTTLVAGPDVVALAPLLKARGIPVLVDGVQKLPLRRDDPIDAAETVPARLHAAGVRFAIARQGGLRGAPNIRNLAHEAAAAVAHGLPPEAALRAITLDAAALLGVDGLLGSLDVGKLATFFVCAGDPLEPSTRVQRVWVRGREIDPRNRHTRLMDKYQAR</sequence>
<dbReference type="InterPro" id="IPR032466">
    <property type="entry name" value="Metal_Hydrolase"/>
</dbReference>
<dbReference type="InterPro" id="IPR011059">
    <property type="entry name" value="Metal-dep_hydrolase_composite"/>
</dbReference>
<feature type="chain" id="PRO_5018617499" evidence="1">
    <location>
        <begin position="20"/>
        <end position="436"/>
    </location>
</feature>
<dbReference type="InterPro" id="IPR051781">
    <property type="entry name" value="Metallo-dep_Hydrolase"/>
</dbReference>
<gene>
    <name evidence="3" type="ORF">EOD73_12545</name>
</gene>
<keyword evidence="4" id="KW-1185">Reference proteome</keyword>
<dbReference type="Pfam" id="PF01979">
    <property type="entry name" value="Amidohydro_1"/>
    <property type="match status" value="1"/>
</dbReference>
<name>A0A3S2VEH9_9BURK</name>
<organism evidence="3 4">
    <name type="scientific">Inhella crocodyli</name>
    <dbReference type="NCBI Taxonomy" id="2499851"/>
    <lineage>
        <taxon>Bacteria</taxon>
        <taxon>Pseudomonadati</taxon>
        <taxon>Pseudomonadota</taxon>
        <taxon>Betaproteobacteria</taxon>
        <taxon>Burkholderiales</taxon>
        <taxon>Sphaerotilaceae</taxon>
        <taxon>Inhella</taxon>
    </lineage>
</organism>
<accession>A0A3S2VEH9</accession>
<protein>
    <submittedName>
        <fullName evidence="3">Imidazolonepropionase</fullName>
    </submittedName>
</protein>